<protein>
    <recommendedName>
        <fullName evidence="4">Kinase</fullName>
        <ecNumber evidence="4">2.7.-.-</ecNumber>
    </recommendedName>
</protein>
<reference evidence="5 6" key="1">
    <citation type="submission" date="2024-04" db="EMBL/GenBank/DDBJ databases">
        <title>Tritrichomonas musculus Genome.</title>
        <authorList>
            <person name="Alves-Ferreira E."/>
            <person name="Grigg M."/>
            <person name="Lorenzi H."/>
            <person name="Galac M."/>
        </authorList>
    </citation>
    <scope>NUCLEOTIDE SEQUENCE [LARGE SCALE GENOMIC DNA]</scope>
    <source>
        <strain evidence="5 6">EAF2021</strain>
    </source>
</reference>
<keyword evidence="6" id="KW-1185">Reference proteome</keyword>
<gene>
    <name evidence="5" type="ORF">M9Y10_016009</name>
</gene>
<dbReference type="PANTHER" id="PTHR12400">
    <property type="entry name" value="INOSITOL POLYPHOSPHATE KINASE"/>
    <property type="match status" value="1"/>
</dbReference>
<evidence type="ECO:0000256" key="3">
    <source>
        <dbReference type="ARBA" id="ARBA00022777"/>
    </source>
</evidence>
<evidence type="ECO:0000256" key="1">
    <source>
        <dbReference type="ARBA" id="ARBA00007374"/>
    </source>
</evidence>
<proteinExistence type="inferred from homology"/>
<dbReference type="Proteomes" id="UP001470230">
    <property type="component" value="Unassembled WGS sequence"/>
</dbReference>
<name>A0ABR2I695_9EUKA</name>
<comment type="similarity">
    <text evidence="1 4">Belongs to the inositol phosphokinase (IPK) family.</text>
</comment>
<dbReference type="Pfam" id="PF03770">
    <property type="entry name" value="IPK"/>
    <property type="match status" value="1"/>
</dbReference>
<sequence>MKSKNATRFIREENKRLIKNESLNFYKSIPEENQNDDETPLSLNNKMSASSSMNNLDIPIRNYSTIYSMEYLKNQGGGHSGILKGRKGKYATILKPLTTDREGVFYKKIKNTPLYQCLPKFFGMKKEESNYYNNDNNADDPSSKMFKVNYWLLLQDLTSNMTSPCIADLKIGTRTCEINIPKRKQEKRCKTAKETTTFTHGVRCVDICMRQNNNIQRRWNRKDGRKMSWMDLQKALESFLVTKQRVQQFKDQLKFLRDKLVETYQMLPNMRLYSASVLIVYDGDKENSPINLKLIDFGHGYIDLAAEGGNIHDATYDDNALLGIDNLLLFSDSVLNNLI</sequence>
<keyword evidence="3 4" id="KW-0418">Kinase</keyword>
<evidence type="ECO:0000256" key="2">
    <source>
        <dbReference type="ARBA" id="ARBA00022679"/>
    </source>
</evidence>
<keyword evidence="2 4" id="KW-0808">Transferase</keyword>
<evidence type="ECO:0000256" key="4">
    <source>
        <dbReference type="RuleBase" id="RU363090"/>
    </source>
</evidence>
<dbReference type="Gene3D" id="3.30.470.160">
    <property type="entry name" value="Inositol polyphosphate kinase"/>
    <property type="match status" value="1"/>
</dbReference>
<evidence type="ECO:0000313" key="6">
    <source>
        <dbReference type="Proteomes" id="UP001470230"/>
    </source>
</evidence>
<dbReference type="EC" id="2.7.-.-" evidence="4"/>
<dbReference type="InterPro" id="IPR005522">
    <property type="entry name" value="IPK"/>
</dbReference>
<dbReference type="PANTHER" id="PTHR12400:SF21">
    <property type="entry name" value="KINASE"/>
    <property type="match status" value="1"/>
</dbReference>
<organism evidence="5 6">
    <name type="scientific">Tritrichomonas musculus</name>
    <dbReference type="NCBI Taxonomy" id="1915356"/>
    <lineage>
        <taxon>Eukaryota</taxon>
        <taxon>Metamonada</taxon>
        <taxon>Parabasalia</taxon>
        <taxon>Tritrichomonadida</taxon>
        <taxon>Tritrichomonadidae</taxon>
        <taxon>Tritrichomonas</taxon>
    </lineage>
</organism>
<accession>A0ABR2I695</accession>
<dbReference type="InterPro" id="IPR038286">
    <property type="entry name" value="IPK_sf"/>
</dbReference>
<dbReference type="SUPFAM" id="SSF56104">
    <property type="entry name" value="SAICAR synthase-like"/>
    <property type="match status" value="1"/>
</dbReference>
<comment type="caution">
    <text evidence="5">The sequence shown here is derived from an EMBL/GenBank/DDBJ whole genome shotgun (WGS) entry which is preliminary data.</text>
</comment>
<evidence type="ECO:0000313" key="5">
    <source>
        <dbReference type="EMBL" id="KAK8857604.1"/>
    </source>
</evidence>
<dbReference type="EMBL" id="JAPFFF010000020">
    <property type="protein sequence ID" value="KAK8857604.1"/>
    <property type="molecule type" value="Genomic_DNA"/>
</dbReference>